<gene>
    <name evidence="2" type="ORF">FSB_LOCUS59246</name>
</gene>
<proteinExistence type="predicted"/>
<dbReference type="GO" id="GO:0051231">
    <property type="term" value="P:spindle elongation"/>
    <property type="evidence" value="ECO:0007669"/>
    <property type="project" value="TreeGrafter"/>
</dbReference>
<dbReference type="InterPro" id="IPR027640">
    <property type="entry name" value="Kinesin-like_fam"/>
</dbReference>
<dbReference type="PANTHER" id="PTHR47969:SF6">
    <property type="entry name" value="KINESIN-LIKE PROTEIN KIN-4C"/>
    <property type="match status" value="1"/>
</dbReference>
<dbReference type="EMBL" id="OIVN01006358">
    <property type="protein sequence ID" value="SPD31364.1"/>
    <property type="molecule type" value="Genomic_DNA"/>
</dbReference>
<dbReference type="GO" id="GO:0007018">
    <property type="term" value="P:microtubule-based movement"/>
    <property type="evidence" value="ECO:0007669"/>
    <property type="project" value="InterPro"/>
</dbReference>
<feature type="coiled-coil region" evidence="1">
    <location>
        <begin position="3"/>
        <end position="92"/>
    </location>
</feature>
<dbReference type="AlphaFoldDB" id="A0A2N9J462"/>
<reference evidence="2" key="1">
    <citation type="submission" date="2018-02" db="EMBL/GenBank/DDBJ databases">
        <authorList>
            <person name="Cohen D.B."/>
            <person name="Kent A.D."/>
        </authorList>
    </citation>
    <scope>NUCLEOTIDE SEQUENCE</scope>
</reference>
<sequence length="263" mass="30217">MELKELDKKLEQKEAEMKRFASVDTSVLKQHYKKKVHELEQEKKSLQKEIEELRCNLSNISSTSDDGAQKLKEEYLQKLNVLESQLKKEGGRNEYEMHKLLALNQRQKMVLQRETEEASMATKRLKELLECRKASSRETFGAGNGNGPRIQALEHELEVTVLVHEVRAEYERQLEERARMAKEVARLKEEADLLRQSRLSDCLETMSPSATSSSSLVSMASLLSEAEERERGFSGRGRWNQIQSLADAINILNYLFNLASSSR</sequence>
<dbReference type="GO" id="GO:0007052">
    <property type="term" value="P:mitotic spindle organization"/>
    <property type="evidence" value="ECO:0007669"/>
    <property type="project" value="TreeGrafter"/>
</dbReference>
<accession>A0A2N9J462</accession>
<evidence type="ECO:0008006" key="3">
    <source>
        <dbReference type="Google" id="ProtNLM"/>
    </source>
</evidence>
<evidence type="ECO:0000313" key="2">
    <source>
        <dbReference type="EMBL" id="SPD31364.1"/>
    </source>
</evidence>
<protein>
    <recommendedName>
        <fullName evidence="3">Centrosomal protein of 162 kDa</fullName>
    </recommendedName>
</protein>
<dbReference type="Pfam" id="PF25764">
    <property type="entry name" value="KIF21A_4th"/>
    <property type="match status" value="1"/>
</dbReference>
<name>A0A2N9J462_FAGSY</name>
<evidence type="ECO:0000256" key="1">
    <source>
        <dbReference type="SAM" id="Coils"/>
    </source>
</evidence>
<organism evidence="2">
    <name type="scientific">Fagus sylvatica</name>
    <name type="common">Beechnut</name>
    <dbReference type="NCBI Taxonomy" id="28930"/>
    <lineage>
        <taxon>Eukaryota</taxon>
        <taxon>Viridiplantae</taxon>
        <taxon>Streptophyta</taxon>
        <taxon>Embryophyta</taxon>
        <taxon>Tracheophyta</taxon>
        <taxon>Spermatophyta</taxon>
        <taxon>Magnoliopsida</taxon>
        <taxon>eudicotyledons</taxon>
        <taxon>Gunneridae</taxon>
        <taxon>Pentapetalae</taxon>
        <taxon>rosids</taxon>
        <taxon>fabids</taxon>
        <taxon>Fagales</taxon>
        <taxon>Fagaceae</taxon>
        <taxon>Fagus</taxon>
    </lineage>
</organism>
<dbReference type="GO" id="GO:0003777">
    <property type="term" value="F:microtubule motor activity"/>
    <property type="evidence" value="ECO:0007669"/>
    <property type="project" value="InterPro"/>
</dbReference>
<dbReference type="PANTHER" id="PTHR47969">
    <property type="entry name" value="CHROMOSOME-ASSOCIATED KINESIN KIF4A-RELATED"/>
    <property type="match status" value="1"/>
</dbReference>
<keyword evidence="1" id="KW-0175">Coiled coil</keyword>
<feature type="coiled-coil region" evidence="1">
    <location>
        <begin position="163"/>
        <end position="197"/>
    </location>
</feature>
<dbReference type="GO" id="GO:0005875">
    <property type="term" value="C:microtubule associated complex"/>
    <property type="evidence" value="ECO:0007669"/>
    <property type="project" value="TreeGrafter"/>
</dbReference>